<dbReference type="STRING" id="595537.Varpa_2736"/>
<dbReference type="KEGG" id="vpe:Varpa_2736"/>
<accession>E6V3R0</accession>
<evidence type="ECO:0000313" key="2">
    <source>
        <dbReference type="Proteomes" id="UP000008917"/>
    </source>
</evidence>
<name>E6V3R0_VARPE</name>
<protein>
    <submittedName>
        <fullName evidence="1">Uncharacterized protein</fullName>
    </submittedName>
</protein>
<evidence type="ECO:0000313" key="1">
    <source>
        <dbReference type="EMBL" id="ADU36934.1"/>
    </source>
</evidence>
<dbReference type="OrthoDB" id="9998476at2"/>
<proteinExistence type="predicted"/>
<organism evidence="1 2">
    <name type="scientific">Variovorax paradoxus (strain EPS)</name>
    <dbReference type="NCBI Taxonomy" id="595537"/>
    <lineage>
        <taxon>Bacteria</taxon>
        <taxon>Pseudomonadati</taxon>
        <taxon>Pseudomonadota</taxon>
        <taxon>Betaproteobacteria</taxon>
        <taxon>Burkholderiales</taxon>
        <taxon>Comamonadaceae</taxon>
        <taxon>Variovorax</taxon>
    </lineage>
</organism>
<dbReference type="AlphaFoldDB" id="E6V3R0"/>
<dbReference type="EMBL" id="CP002417">
    <property type="protein sequence ID" value="ADU36934.1"/>
    <property type="molecule type" value="Genomic_DNA"/>
</dbReference>
<reference evidence="2" key="1">
    <citation type="submission" date="2010-12" db="EMBL/GenBank/DDBJ databases">
        <title>Complete sequence of Variovorax paradoxus EPS.</title>
        <authorList>
            <consortium name="US DOE Joint Genome Institute"/>
            <person name="Lucas S."/>
            <person name="Copeland A."/>
            <person name="Lapidus A."/>
            <person name="Cheng J.-F."/>
            <person name="Goodwin L."/>
            <person name="Pitluck S."/>
            <person name="Teshima H."/>
            <person name="Detter J.C."/>
            <person name="Han C."/>
            <person name="Tapia R."/>
            <person name="Land M."/>
            <person name="Hauser L."/>
            <person name="Kyrpides N."/>
            <person name="Ivanova N."/>
            <person name="Ovchinnikova G."/>
            <person name="Orwin P."/>
            <person name="Han J.-I.G."/>
            <person name="Woyke T."/>
        </authorList>
    </citation>
    <scope>NUCLEOTIDE SEQUENCE [LARGE SCALE GENOMIC DNA]</scope>
    <source>
        <strain evidence="2">EPS</strain>
    </source>
</reference>
<dbReference type="RefSeq" id="WP_013541163.1">
    <property type="nucleotide sequence ID" value="NC_014931.1"/>
</dbReference>
<reference evidence="1 2" key="2">
    <citation type="journal article" date="2013" name="Genome Announc.">
        <title>Genome of the Root-Associated Plant Growth-Promoting Bacterium Variovorax paradoxus Strain EPS.</title>
        <authorList>
            <person name="Han J.I."/>
            <person name="Spain J.C."/>
            <person name="Leadbetter J.R."/>
            <person name="Ovchinnikova G."/>
            <person name="Goodwin L.A."/>
            <person name="Han C.S."/>
            <person name="Woyke T."/>
            <person name="Davenport K.W."/>
            <person name="Orwin P.M."/>
        </authorList>
    </citation>
    <scope>NUCLEOTIDE SEQUENCE [LARGE SCALE GENOMIC DNA]</scope>
    <source>
        <strain evidence="1 2">EPS</strain>
    </source>
</reference>
<gene>
    <name evidence="1" type="ordered locus">Varpa_2736</name>
</gene>
<sequence length="115" mass="12293">MAVRDVDGRRQAEADFIRGRNLAVAMLEEADQLQMHDPDSAAPNRAYRDGKAQVRFSEAFLMQLIADPSMLDGFSAVLSAKLADQCDCPASYYALSAAEYAEGGVGADGTMVVTG</sequence>
<dbReference type="Proteomes" id="UP000008917">
    <property type="component" value="Chromosome"/>
</dbReference>
<dbReference type="HOGENOM" id="CLU_2107966_0_0_4"/>